<evidence type="ECO:0000256" key="1">
    <source>
        <dbReference type="ARBA" id="ARBA00023015"/>
    </source>
</evidence>
<keyword evidence="7" id="KW-1185">Reference proteome</keyword>
<dbReference type="PANTHER" id="PTHR47424:SF5">
    <property type="entry name" value="ZN(II)2CYS6 TRANSCRIPTION FACTOR (EUROFUNG)"/>
    <property type="match status" value="1"/>
</dbReference>
<evidence type="ECO:0000313" key="6">
    <source>
        <dbReference type="EMBL" id="KAK7433350.1"/>
    </source>
</evidence>
<dbReference type="Proteomes" id="UP001498421">
    <property type="component" value="Unassembled WGS sequence"/>
</dbReference>
<accession>A0ABR1II73</accession>
<proteinExistence type="predicted"/>
<evidence type="ECO:0000256" key="4">
    <source>
        <dbReference type="SAM" id="MobiDB-lite"/>
    </source>
</evidence>
<evidence type="ECO:0000256" key="3">
    <source>
        <dbReference type="ARBA" id="ARBA00023242"/>
    </source>
</evidence>
<dbReference type="PANTHER" id="PTHR47424">
    <property type="entry name" value="REGULATORY PROTEIN GAL4"/>
    <property type="match status" value="1"/>
</dbReference>
<keyword evidence="2" id="KW-0804">Transcription</keyword>
<feature type="domain" description="Xylanolytic transcriptional activator regulatory" evidence="5">
    <location>
        <begin position="237"/>
        <end position="316"/>
    </location>
</feature>
<protein>
    <recommendedName>
        <fullName evidence="5">Xylanolytic transcriptional activator regulatory domain-containing protein</fullName>
    </recommendedName>
</protein>
<dbReference type="EMBL" id="JAZAVK010000001">
    <property type="protein sequence ID" value="KAK7433350.1"/>
    <property type="molecule type" value="Genomic_DNA"/>
</dbReference>
<evidence type="ECO:0000259" key="5">
    <source>
        <dbReference type="SMART" id="SM00906"/>
    </source>
</evidence>
<dbReference type="SMART" id="SM00906">
    <property type="entry name" value="Fungal_trans"/>
    <property type="match status" value="1"/>
</dbReference>
<sequence length="558" mass="62169">MSPEQLVAKAQSSLKSAAPLATIEEPDEDLRVLEPSPESNFTWDEVSDDESQTSRIADDVNGLAVALNPTNQVNASYLGFSSVPTILRVISHLSPGTQQILSQSSNPKTLKSPKVLDSSPESTGSSDVDELELIDAYFSHVHLVTPMVDEADFRKRHADSDAPENQSSSWLALLNSVLAVGCLASDSSQFSGHNIYYRRALPYLGTCSFGSGHLHTVQALALYGGYILHFLNKPNMASAVIGATMRMAMAMGLHRVQLPQSQPGEPDSSVESSVITRIRTWWSLFCLDTWAATTLGRPGLGYWNPATVLTSPTSSLASTDYSTISLAASEQFCKIATRIHERLVQLPMINQEEIHEFDQELLAWQGSLHVFLLDREKCPPTLRVARRLLWCRLITTRLTLYRPWLLGAALRRRQWSDVREREHIPVLKCIEIAKDGIDFIAMHWFQSQISSWNDSWHLFQVSLVLVLAVVSDKPGSKKECCDEYLEKSLDVFREMEHENPGASRTREILQVLHESAGNMDNWNSDQGYDTSGASVLDLLDMELVGDDPDWVAYFCGDD</sequence>
<reference evidence="6 7" key="1">
    <citation type="journal article" date="2025" name="Microbiol. Resour. Announc.">
        <title>Draft genome sequences for Neonectria magnoliae and Neonectria punicea, canker pathogens of Liriodendron tulipifera and Acer saccharum in West Virginia.</title>
        <authorList>
            <person name="Petronek H.M."/>
            <person name="Kasson M.T."/>
            <person name="Metheny A.M."/>
            <person name="Stauder C.M."/>
            <person name="Lovett B."/>
            <person name="Lynch S.C."/>
            <person name="Garnas J.R."/>
            <person name="Kasson L.R."/>
            <person name="Stajich J.E."/>
        </authorList>
    </citation>
    <scope>NUCLEOTIDE SEQUENCE [LARGE SCALE GENOMIC DNA]</scope>
    <source>
        <strain evidence="6 7">NRRL 64651</strain>
    </source>
</reference>
<comment type="caution">
    <text evidence="6">The sequence shown here is derived from an EMBL/GenBank/DDBJ whole genome shotgun (WGS) entry which is preliminary data.</text>
</comment>
<dbReference type="CDD" id="cd12148">
    <property type="entry name" value="fungal_TF_MHR"/>
    <property type="match status" value="1"/>
</dbReference>
<evidence type="ECO:0000313" key="7">
    <source>
        <dbReference type="Proteomes" id="UP001498421"/>
    </source>
</evidence>
<evidence type="ECO:0000256" key="2">
    <source>
        <dbReference type="ARBA" id="ARBA00023163"/>
    </source>
</evidence>
<keyword evidence="1" id="KW-0805">Transcription regulation</keyword>
<name>A0ABR1II73_9HYPO</name>
<dbReference type="InterPro" id="IPR051127">
    <property type="entry name" value="Fungal_SecMet_Regulators"/>
</dbReference>
<dbReference type="Pfam" id="PF04082">
    <property type="entry name" value="Fungal_trans"/>
    <property type="match status" value="1"/>
</dbReference>
<feature type="region of interest" description="Disordered" evidence="4">
    <location>
        <begin position="1"/>
        <end position="54"/>
    </location>
</feature>
<keyword evidence="3" id="KW-0539">Nucleus</keyword>
<organism evidence="6 7">
    <name type="scientific">Neonectria magnoliae</name>
    <dbReference type="NCBI Taxonomy" id="2732573"/>
    <lineage>
        <taxon>Eukaryota</taxon>
        <taxon>Fungi</taxon>
        <taxon>Dikarya</taxon>
        <taxon>Ascomycota</taxon>
        <taxon>Pezizomycotina</taxon>
        <taxon>Sordariomycetes</taxon>
        <taxon>Hypocreomycetidae</taxon>
        <taxon>Hypocreales</taxon>
        <taxon>Nectriaceae</taxon>
        <taxon>Neonectria</taxon>
    </lineage>
</organism>
<gene>
    <name evidence="6" type="ORF">QQZ08_000289</name>
</gene>
<feature type="compositionally biased region" description="Polar residues" evidence="4">
    <location>
        <begin position="98"/>
        <end position="109"/>
    </location>
</feature>
<dbReference type="InterPro" id="IPR007219">
    <property type="entry name" value="XnlR_reg_dom"/>
</dbReference>
<feature type="region of interest" description="Disordered" evidence="4">
    <location>
        <begin position="98"/>
        <end position="126"/>
    </location>
</feature>